<accession>A0A2T6ZIJ1</accession>
<dbReference type="PANTHER" id="PTHR42091">
    <property type="entry name" value="CONSERVED GLYCINE-RICH PROTEIN (AFU_ORTHOLOGUE AFUA_7G02440)"/>
    <property type="match status" value="1"/>
</dbReference>
<feature type="transmembrane region" description="Helical" evidence="2">
    <location>
        <begin position="142"/>
        <end position="163"/>
    </location>
</feature>
<evidence type="ECO:0000256" key="2">
    <source>
        <dbReference type="SAM" id="Phobius"/>
    </source>
</evidence>
<comment type="caution">
    <text evidence="5">The sequence shown here is derived from an EMBL/GenBank/DDBJ whole genome shotgun (WGS) entry which is preliminary data.</text>
</comment>
<protein>
    <recommendedName>
        <fullName evidence="4">DUF7732 domain-containing protein</fullName>
    </recommendedName>
</protein>
<feature type="compositionally biased region" description="Gly residues" evidence="1">
    <location>
        <begin position="56"/>
        <end position="74"/>
    </location>
</feature>
<evidence type="ECO:0000259" key="4">
    <source>
        <dbReference type="Pfam" id="PF24866"/>
    </source>
</evidence>
<dbReference type="Pfam" id="PF24866">
    <property type="entry name" value="DUF7732"/>
    <property type="match status" value="1"/>
</dbReference>
<name>A0A2T6ZIJ1_TUBBO</name>
<dbReference type="STRING" id="42251.A0A2T6ZIJ1"/>
<keyword evidence="6" id="KW-1185">Reference proteome</keyword>
<evidence type="ECO:0000256" key="3">
    <source>
        <dbReference type="SAM" id="SignalP"/>
    </source>
</evidence>
<keyword evidence="2" id="KW-0812">Transmembrane</keyword>
<organism evidence="5 6">
    <name type="scientific">Tuber borchii</name>
    <name type="common">White truffle</name>
    <dbReference type="NCBI Taxonomy" id="42251"/>
    <lineage>
        <taxon>Eukaryota</taxon>
        <taxon>Fungi</taxon>
        <taxon>Dikarya</taxon>
        <taxon>Ascomycota</taxon>
        <taxon>Pezizomycotina</taxon>
        <taxon>Pezizomycetes</taxon>
        <taxon>Pezizales</taxon>
        <taxon>Tuberaceae</taxon>
        <taxon>Tuber</taxon>
    </lineage>
</organism>
<reference evidence="5 6" key="1">
    <citation type="submission" date="2017-04" db="EMBL/GenBank/DDBJ databases">
        <title>Draft genome sequence of Tuber borchii Vittad., a whitish edible truffle.</title>
        <authorList>
            <consortium name="DOE Joint Genome Institute"/>
            <person name="Murat C."/>
            <person name="Kuo A."/>
            <person name="Barry K.W."/>
            <person name="Clum A."/>
            <person name="Dockter R.B."/>
            <person name="Fauchery L."/>
            <person name="Iotti M."/>
            <person name="Kohler A."/>
            <person name="Labutti K."/>
            <person name="Lindquist E.A."/>
            <person name="Lipzen A."/>
            <person name="Ohm R.A."/>
            <person name="Wang M."/>
            <person name="Grigoriev I.V."/>
            <person name="Zambonelli A."/>
            <person name="Martin F.M."/>
        </authorList>
    </citation>
    <scope>NUCLEOTIDE SEQUENCE [LARGE SCALE GENOMIC DNA]</scope>
    <source>
        <strain evidence="5 6">Tbo3840</strain>
    </source>
</reference>
<keyword evidence="2" id="KW-0472">Membrane</keyword>
<feature type="compositionally biased region" description="Low complexity" evidence="1">
    <location>
        <begin position="75"/>
        <end position="103"/>
    </location>
</feature>
<evidence type="ECO:0000313" key="6">
    <source>
        <dbReference type="Proteomes" id="UP000244722"/>
    </source>
</evidence>
<proteinExistence type="predicted"/>
<dbReference type="PANTHER" id="PTHR42091:SF1">
    <property type="entry name" value="CONSERVED GLYCINE-RICH PROTEIN (AFU_ORTHOLOGUE AFUA_7G02440)"/>
    <property type="match status" value="1"/>
</dbReference>
<feature type="domain" description="DUF7732" evidence="4">
    <location>
        <begin position="120"/>
        <end position="240"/>
    </location>
</feature>
<feature type="region of interest" description="Disordered" evidence="1">
    <location>
        <begin position="52"/>
        <end position="117"/>
    </location>
</feature>
<feature type="chain" id="PRO_5015648873" description="DUF7732 domain-containing protein" evidence="3">
    <location>
        <begin position="22"/>
        <end position="268"/>
    </location>
</feature>
<sequence length="268" mass="26742">MKTSLAILSIALLSISSYTTTNVNAVAVSRSGDLSSPALSVRDILGSGLLEKRRGGGASGGGGGGGRGGGGSSGGRSSSSSSGSRGSSSSSSGTSSRSNTGGTSKDGSGPSPSYGRNTHVYSGGAAVPYTSGRRTSRGILPFLLPLALLSFFPGLWLFAVFAYPWPNPAVFYNTTSKANETISVLCLCQEHSVCGCEENTEATYIEQLIGAASLNSSGVRITNVNGTKTLVINGTLPNGTTAQGTTSAAGVGRSAGETLGVWVIAGVV</sequence>
<keyword evidence="3" id="KW-0732">Signal</keyword>
<keyword evidence="2" id="KW-1133">Transmembrane helix</keyword>
<dbReference type="Proteomes" id="UP000244722">
    <property type="component" value="Unassembled WGS sequence"/>
</dbReference>
<dbReference type="AlphaFoldDB" id="A0A2T6ZIJ1"/>
<evidence type="ECO:0000313" key="5">
    <source>
        <dbReference type="EMBL" id="PUU75315.1"/>
    </source>
</evidence>
<feature type="signal peptide" evidence="3">
    <location>
        <begin position="1"/>
        <end position="21"/>
    </location>
</feature>
<dbReference type="OrthoDB" id="5425547at2759"/>
<feature type="non-terminal residue" evidence="5">
    <location>
        <position position="268"/>
    </location>
</feature>
<evidence type="ECO:0000256" key="1">
    <source>
        <dbReference type="SAM" id="MobiDB-lite"/>
    </source>
</evidence>
<dbReference type="InterPro" id="IPR056634">
    <property type="entry name" value="DUF7732"/>
</dbReference>
<dbReference type="EMBL" id="NESQ01000237">
    <property type="protein sequence ID" value="PUU75315.1"/>
    <property type="molecule type" value="Genomic_DNA"/>
</dbReference>
<gene>
    <name evidence="5" type="ORF">B9Z19DRAFT_914262</name>
</gene>